<gene>
    <name evidence="3" type="ordered locus">M5M_05950</name>
</gene>
<dbReference type="AlphaFoldDB" id="K4KWR9"/>
<dbReference type="OrthoDB" id="9811121at2"/>
<dbReference type="EMBL" id="CP003746">
    <property type="protein sequence ID" value="AFU98387.1"/>
    <property type="molecule type" value="Genomic_DNA"/>
</dbReference>
<dbReference type="PROSITE" id="PS50263">
    <property type="entry name" value="CN_HYDROLASE"/>
    <property type="match status" value="1"/>
</dbReference>
<evidence type="ECO:0000313" key="3">
    <source>
        <dbReference type="EMBL" id="AFU98387.1"/>
    </source>
</evidence>
<dbReference type="RefSeq" id="WP_015046560.1">
    <property type="nucleotide sequence ID" value="NC_018868.3"/>
</dbReference>
<sequence length="294" mass="32569">MSRFAVAGLQLALASQDNSAQIEQEVDALLRRFPWVQMVVVGELALFGPSTEHAVPEGDVLFERLAECARRNNVWLLPGSFFVRQGRQVFNTAPVFAPSGEQVASYRKIFPFLPYEKGVTPGAECCVFDVPGVARFGVSICYDMWFPEVSRSLACMGAEAILHPTMTNTIDREVELSLARANAVSNQVYFVDVNVAGRLGNGRSLICGPGGEVVHQCGEVREIMVAELDFDYLRQCRERGWHGLGQVLKSWRDNDVEFPAYRCPASQHAVLQQLGELVVPERYTVQAPTTGTKK</sequence>
<keyword evidence="3" id="KW-0378">Hydrolase</keyword>
<accession>K4KWR9</accession>
<dbReference type="KEGG" id="saga:M5M_05950"/>
<dbReference type="Proteomes" id="UP000000466">
    <property type="component" value="Chromosome"/>
</dbReference>
<dbReference type="Pfam" id="PF00795">
    <property type="entry name" value="CN_hydrolase"/>
    <property type="match status" value="1"/>
</dbReference>
<dbReference type="GO" id="GO:0016787">
    <property type="term" value="F:hydrolase activity"/>
    <property type="evidence" value="ECO:0007669"/>
    <property type="project" value="UniProtKB-KW"/>
</dbReference>
<keyword evidence="4" id="KW-1185">Reference proteome</keyword>
<protein>
    <submittedName>
        <fullName evidence="3">Carbon-nitrogen hydrolase</fullName>
    </submittedName>
</protein>
<proteinExistence type="inferred from homology"/>
<dbReference type="HOGENOM" id="CLU_030130_3_3_6"/>
<feature type="domain" description="CN hydrolase" evidence="2">
    <location>
        <begin position="4"/>
        <end position="230"/>
    </location>
</feature>
<evidence type="ECO:0000256" key="1">
    <source>
        <dbReference type="ARBA" id="ARBA00010613"/>
    </source>
</evidence>
<dbReference type="STRING" id="1117647.M5M_05950"/>
<evidence type="ECO:0000313" key="4">
    <source>
        <dbReference type="Proteomes" id="UP000000466"/>
    </source>
</evidence>
<dbReference type="CDD" id="cd07197">
    <property type="entry name" value="nitrilase"/>
    <property type="match status" value="1"/>
</dbReference>
<dbReference type="InterPro" id="IPR036526">
    <property type="entry name" value="C-N_Hydrolase_sf"/>
</dbReference>
<dbReference type="eggNOG" id="COG0388">
    <property type="taxonomic scope" value="Bacteria"/>
</dbReference>
<dbReference type="PANTHER" id="PTHR23088:SF27">
    <property type="entry name" value="DEAMINATED GLUTATHIONE AMIDASE"/>
    <property type="match status" value="1"/>
</dbReference>
<reference evidence="3 4" key="1">
    <citation type="journal article" date="2013" name="Genome Announc.">
        <title>Complete genome sequence of Simiduia agarivorans SA1(T), a marine bacterium able to degrade a variety of polysaccharides.</title>
        <authorList>
            <person name="Lin S.Y."/>
            <person name="Shieh W.Y."/>
            <person name="Chen J.S."/>
            <person name="Tang S.L."/>
        </authorList>
    </citation>
    <scope>NUCLEOTIDE SEQUENCE [LARGE SCALE GENOMIC DNA]</scope>
    <source>
        <strain evidence="4">DSM 21679 / JCM 13881 / BCRC 17597 / SA1</strain>
    </source>
</reference>
<dbReference type="InterPro" id="IPR001110">
    <property type="entry name" value="UPF0012_CS"/>
</dbReference>
<organism evidence="3 4">
    <name type="scientific">Simiduia agarivorans (strain DSM 21679 / JCM 13881 / BCRC 17597 / SA1)</name>
    <dbReference type="NCBI Taxonomy" id="1117647"/>
    <lineage>
        <taxon>Bacteria</taxon>
        <taxon>Pseudomonadati</taxon>
        <taxon>Pseudomonadota</taxon>
        <taxon>Gammaproteobacteria</taxon>
        <taxon>Cellvibrionales</taxon>
        <taxon>Cellvibrionaceae</taxon>
        <taxon>Simiduia</taxon>
    </lineage>
</organism>
<dbReference type="PROSITE" id="PS01227">
    <property type="entry name" value="UPF0012"/>
    <property type="match status" value="1"/>
</dbReference>
<dbReference type="InterPro" id="IPR003010">
    <property type="entry name" value="C-N_Hydrolase"/>
</dbReference>
<dbReference type="Gene3D" id="3.60.110.10">
    <property type="entry name" value="Carbon-nitrogen hydrolase"/>
    <property type="match status" value="1"/>
</dbReference>
<name>K4KWR9_SIMAS</name>
<comment type="similarity">
    <text evidence="1">Belongs to the carbon-nitrogen hydrolase superfamily. NIT1/NIT2 family.</text>
</comment>
<dbReference type="SUPFAM" id="SSF56317">
    <property type="entry name" value="Carbon-nitrogen hydrolase"/>
    <property type="match status" value="1"/>
</dbReference>
<dbReference type="PANTHER" id="PTHR23088">
    <property type="entry name" value="NITRILASE-RELATED"/>
    <property type="match status" value="1"/>
</dbReference>
<evidence type="ECO:0000259" key="2">
    <source>
        <dbReference type="PROSITE" id="PS50263"/>
    </source>
</evidence>